<protein>
    <submittedName>
        <fullName evidence="1">Uncharacterized protein</fullName>
    </submittedName>
</protein>
<dbReference type="Proteomes" id="UP000199242">
    <property type="component" value="Unassembled WGS sequence"/>
</dbReference>
<reference evidence="1 2" key="1">
    <citation type="submission" date="2016-10" db="EMBL/GenBank/DDBJ databases">
        <authorList>
            <person name="Varghese N."/>
            <person name="Submissions S."/>
        </authorList>
    </citation>
    <scope>NUCLEOTIDE SEQUENCE [LARGE SCALE GENOMIC DNA]</scope>
    <source>
        <strain evidence="1 2">CGMCC 1.10941</strain>
    </source>
</reference>
<evidence type="ECO:0000313" key="2">
    <source>
        <dbReference type="Proteomes" id="UP000199242"/>
    </source>
</evidence>
<keyword evidence="2" id="KW-1185">Reference proteome</keyword>
<organism evidence="1 2">
    <name type="scientific">Chryseobacterium taihuense</name>
    <dbReference type="NCBI Taxonomy" id="1141221"/>
    <lineage>
        <taxon>Bacteria</taxon>
        <taxon>Pseudomonadati</taxon>
        <taxon>Bacteroidota</taxon>
        <taxon>Flavobacteriia</taxon>
        <taxon>Flavobacteriales</taxon>
        <taxon>Weeksellaceae</taxon>
        <taxon>Chryseobacterium group</taxon>
        <taxon>Chryseobacterium</taxon>
    </lineage>
</organism>
<comment type="caution">
    <text evidence="1">The sequence shown here is derived from an EMBL/GenBank/DDBJ whole genome shotgun (WGS) entry which is preliminary data.</text>
</comment>
<dbReference type="RefSeq" id="WP_089741093.1">
    <property type="nucleotide sequence ID" value="NZ_FNHD01000001.1"/>
</dbReference>
<name>A0ABY0QPN8_9FLAO</name>
<accession>A0ABY0QPN8</accession>
<dbReference type="EMBL" id="FNHD01000001">
    <property type="protein sequence ID" value="SDL44510.1"/>
    <property type="molecule type" value="Genomic_DNA"/>
</dbReference>
<evidence type="ECO:0000313" key="1">
    <source>
        <dbReference type="EMBL" id="SDL44510.1"/>
    </source>
</evidence>
<sequence>MSGSTTDFKLFDSAGIITERIPEIGDYIRIDIPGPGGSEGRSFDWVQIVMLDKESEDLVLMQCRPCHDPAKSGSRKVAHFYSNAATSTFIVSKHTDFIKAGIYGRNESPNFNSGFFNSLRNLMVAVGGMLGFSKVQWKCLSNGLVNF</sequence>
<gene>
    <name evidence="1" type="ORF">SAMN05216273_101196</name>
</gene>
<proteinExistence type="predicted"/>